<proteinExistence type="predicted"/>
<gene>
    <name evidence="3" type="ORF">KI387_044767</name>
</gene>
<comment type="caution">
    <text evidence="3">The sequence shown here is derived from an EMBL/GenBank/DDBJ whole genome shotgun (WGS) entry which is preliminary data.</text>
</comment>
<dbReference type="PANTHER" id="PTHR37984:SF5">
    <property type="entry name" value="PROTEIN NYNRIN-LIKE"/>
    <property type="match status" value="1"/>
</dbReference>
<protein>
    <recommendedName>
        <fullName evidence="2">Reverse transcriptase/retrotransposon-derived protein RNase H-like domain-containing protein</fullName>
    </recommendedName>
</protein>
<dbReference type="Gene3D" id="3.10.20.370">
    <property type="match status" value="1"/>
</dbReference>
<keyword evidence="4" id="KW-1185">Reference proteome</keyword>
<dbReference type="Pfam" id="PF17919">
    <property type="entry name" value="RT_RNaseH_2"/>
    <property type="match status" value="1"/>
</dbReference>
<evidence type="ECO:0000313" key="3">
    <source>
        <dbReference type="EMBL" id="KAH9296739.1"/>
    </source>
</evidence>
<dbReference type="InterPro" id="IPR043502">
    <property type="entry name" value="DNA/RNA_pol_sf"/>
</dbReference>
<feature type="non-terminal residue" evidence="3">
    <location>
        <position position="173"/>
    </location>
</feature>
<dbReference type="EMBL" id="JAHRHJ020000011">
    <property type="protein sequence ID" value="KAH9296739.1"/>
    <property type="molecule type" value="Genomic_DNA"/>
</dbReference>
<feature type="non-terminal residue" evidence="3">
    <location>
        <position position="1"/>
    </location>
</feature>
<dbReference type="InterPro" id="IPR050951">
    <property type="entry name" value="Retrovirus_Pol_polyprotein"/>
</dbReference>
<dbReference type="Proteomes" id="UP000824469">
    <property type="component" value="Unassembled WGS sequence"/>
</dbReference>
<name>A0AA38F8S9_TAXCH</name>
<evidence type="ECO:0000256" key="1">
    <source>
        <dbReference type="ARBA" id="ARBA00023268"/>
    </source>
</evidence>
<feature type="domain" description="Reverse transcriptase/retrotransposon-derived protein RNase H-like" evidence="2">
    <location>
        <begin position="2"/>
        <end position="95"/>
    </location>
</feature>
<accession>A0AA38F8S9</accession>
<keyword evidence="1" id="KW-0511">Multifunctional enzyme</keyword>
<organism evidence="3 4">
    <name type="scientific">Taxus chinensis</name>
    <name type="common">Chinese yew</name>
    <name type="synonym">Taxus wallichiana var. chinensis</name>
    <dbReference type="NCBI Taxonomy" id="29808"/>
    <lineage>
        <taxon>Eukaryota</taxon>
        <taxon>Viridiplantae</taxon>
        <taxon>Streptophyta</taxon>
        <taxon>Embryophyta</taxon>
        <taxon>Tracheophyta</taxon>
        <taxon>Spermatophyta</taxon>
        <taxon>Pinopsida</taxon>
        <taxon>Pinidae</taxon>
        <taxon>Conifers II</taxon>
        <taxon>Cupressales</taxon>
        <taxon>Taxaceae</taxon>
        <taxon>Taxus</taxon>
    </lineage>
</organism>
<dbReference type="InterPro" id="IPR041577">
    <property type="entry name" value="RT_RNaseH_2"/>
</dbReference>
<dbReference type="GO" id="GO:0003824">
    <property type="term" value="F:catalytic activity"/>
    <property type="evidence" value="ECO:0007669"/>
    <property type="project" value="UniProtKB-KW"/>
</dbReference>
<dbReference type="AlphaFoldDB" id="A0AA38F8S9"/>
<evidence type="ECO:0000259" key="2">
    <source>
        <dbReference type="Pfam" id="PF17919"/>
    </source>
</evidence>
<dbReference type="PANTHER" id="PTHR37984">
    <property type="entry name" value="PROTEIN CBG26694"/>
    <property type="match status" value="1"/>
</dbReference>
<reference evidence="3 4" key="1">
    <citation type="journal article" date="2021" name="Nat. Plants">
        <title>The Taxus genome provides insights into paclitaxel biosynthesis.</title>
        <authorList>
            <person name="Xiong X."/>
            <person name="Gou J."/>
            <person name="Liao Q."/>
            <person name="Li Y."/>
            <person name="Zhou Q."/>
            <person name="Bi G."/>
            <person name="Li C."/>
            <person name="Du R."/>
            <person name="Wang X."/>
            <person name="Sun T."/>
            <person name="Guo L."/>
            <person name="Liang H."/>
            <person name="Lu P."/>
            <person name="Wu Y."/>
            <person name="Zhang Z."/>
            <person name="Ro D.K."/>
            <person name="Shang Y."/>
            <person name="Huang S."/>
            <person name="Yan J."/>
        </authorList>
    </citation>
    <scope>NUCLEOTIDE SEQUENCE [LARGE SCALE GENOMIC DNA]</scope>
    <source>
        <strain evidence="3">Ta-2019</strain>
    </source>
</reference>
<evidence type="ECO:0000313" key="4">
    <source>
        <dbReference type="Proteomes" id="UP000824469"/>
    </source>
</evidence>
<dbReference type="SUPFAM" id="SSF56672">
    <property type="entry name" value="DNA/RNA polymerases"/>
    <property type="match status" value="1"/>
</dbReference>
<sequence>GKEAFEGIKQAIAKTPILACPDFNKDFIIYCYATEFTLAVVLTQKNSEDHELPIAFMSYVLKAHELKYTMMEKHAFAVVKVVKQFHFYILNSHSVVLVPDTTIKSILTQQEFGTKRGNWVEKVQEYDLDIKPTKLVQGKGLCELIAEGADATLSKEAVDVLVVLFLSSIDEWY</sequence>